<dbReference type="InterPro" id="IPR013057">
    <property type="entry name" value="AA_transpt_TM"/>
</dbReference>
<evidence type="ECO:0000256" key="3">
    <source>
        <dbReference type="ARBA" id="ARBA00022989"/>
    </source>
</evidence>
<keyword evidence="4 5" id="KW-0472">Membrane</keyword>
<organism evidence="7">
    <name type="scientific">Heliothis virescens</name>
    <name type="common">Tobacco budworm moth</name>
    <dbReference type="NCBI Taxonomy" id="7102"/>
    <lineage>
        <taxon>Eukaryota</taxon>
        <taxon>Metazoa</taxon>
        <taxon>Ecdysozoa</taxon>
        <taxon>Arthropoda</taxon>
        <taxon>Hexapoda</taxon>
        <taxon>Insecta</taxon>
        <taxon>Pterygota</taxon>
        <taxon>Neoptera</taxon>
        <taxon>Endopterygota</taxon>
        <taxon>Lepidoptera</taxon>
        <taxon>Glossata</taxon>
        <taxon>Ditrysia</taxon>
        <taxon>Noctuoidea</taxon>
        <taxon>Noctuidae</taxon>
        <taxon>Heliothinae</taxon>
        <taxon>Heliothis</taxon>
    </lineage>
</organism>
<evidence type="ECO:0000256" key="1">
    <source>
        <dbReference type="ARBA" id="ARBA00004370"/>
    </source>
</evidence>
<dbReference type="GO" id="GO:0016020">
    <property type="term" value="C:membrane"/>
    <property type="evidence" value="ECO:0007669"/>
    <property type="project" value="UniProtKB-SubCell"/>
</dbReference>
<comment type="subcellular location">
    <subcellularLocation>
        <location evidence="1">Membrane</location>
    </subcellularLocation>
</comment>
<feature type="transmembrane region" description="Helical" evidence="5">
    <location>
        <begin position="21"/>
        <end position="41"/>
    </location>
</feature>
<evidence type="ECO:0000259" key="6">
    <source>
        <dbReference type="Pfam" id="PF01490"/>
    </source>
</evidence>
<dbReference type="Pfam" id="PF01490">
    <property type="entry name" value="Aa_trans"/>
    <property type="match status" value="1"/>
</dbReference>
<dbReference type="STRING" id="7102.A0A2A4JJR2"/>
<dbReference type="AlphaFoldDB" id="A0A2A4JJR2"/>
<keyword evidence="3 5" id="KW-1133">Transmembrane helix</keyword>
<evidence type="ECO:0000313" key="7">
    <source>
        <dbReference type="EMBL" id="PCG71632.1"/>
    </source>
</evidence>
<gene>
    <name evidence="7" type="ORF">B5V51_1650</name>
</gene>
<protein>
    <recommendedName>
        <fullName evidence="6">Amino acid transporter transmembrane domain-containing protein</fullName>
    </recommendedName>
</protein>
<comment type="caution">
    <text evidence="7">The sequence shown here is derived from an EMBL/GenBank/DDBJ whole genome shotgun (WGS) entry which is preliminary data.</text>
</comment>
<feature type="domain" description="Amino acid transporter transmembrane" evidence="6">
    <location>
        <begin position="3"/>
        <end position="79"/>
    </location>
</feature>
<evidence type="ECO:0000256" key="5">
    <source>
        <dbReference type="SAM" id="Phobius"/>
    </source>
</evidence>
<reference evidence="7" key="1">
    <citation type="submission" date="2017-09" db="EMBL/GenBank/DDBJ databases">
        <title>Contemporary evolution of a Lepidopteran species, Heliothis virescens, in response to modern agricultural practices.</title>
        <authorList>
            <person name="Fritz M.L."/>
            <person name="Deyonke A.M."/>
            <person name="Papanicolaou A."/>
            <person name="Micinski S."/>
            <person name="Westbrook J."/>
            <person name="Gould F."/>
        </authorList>
    </citation>
    <scope>NUCLEOTIDE SEQUENCE [LARGE SCALE GENOMIC DNA]</scope>
    <source>
        <strain evidence="7">HvINT-</strain>
        <tissue evidence="7">Whole body</tissue>
    </source>
</reference>
<keyword evidence="2 5" id="KW-0812">Transmembrane</keyword>
<feature type="transmembrane region" description="Helical" evidence="5">
    <location>
        <begin position="61"/>
        <end position="80"/>
    </location>
</feature>
<sequence length="91" mass="10250">MYCIVTLAGGIGIALPYLEQIINLVGALFYSLLGLIIPGIVETVFRWEDLGKFNWILYKNIFIVFIGMFSLVSGCMVTISDTIEMIHKKME</sequence>
<evidence type="ECO:0000256" key="2">
    <source>
        <dbReference type="ARBA" id="ARBA00022692"/>
    </source>
</evidence>
<name>A0A2A4JJR2_HELVI</name>
<accession>A0A2A4JJR2</accession>
<proteinExistence type="predicted"/>
<evidence type="ECO:0000256" key="4">
    <source>
        <dbReference type="ARBA" id="ARBA00023136"/>
    </source>
</evidence>
<dbReference type="EMBL" id="NWSH01001335">
    <property type="protein sequence ID" value="PCG71632.1"/>
    <property type="molecule type" value="Genomic_DNA"/>
</dbReference>